<dbReference type="PROSITE" id="PS00028">
    <property type="entry name" value="ZINC_FINGER_C2H2_1"/>
    <property type="match status" value="1"/>
</dbReference>
<keyword evidence="2" id="KW-0677">Repeat</keyword>
<dbReference type="AlphaFoldDB" id="A0A9W2VUN1"/>
<dbReference type="Pfam" id="PF00096">
    <property type="entry name" value="zf-C2H2"/>
    <property type="match status" value="1"/>
</dbReference>
<organism evidence="8 9">
    <name type="scientific">Panthera pardus</name>
    <name type="common">Leopard</name>
    <name type="synonym">Felis pardus</name>
    <dbReference type="NCBI Taxonomy" id="9691"/>
    <lineage>
        <taxon>Eukaryota</taxon>
        <taxon>Metazoa</taxon>
        <taxon>Chordata</taxon>
        <taxon>Craniata</taxon>
        <taxon>Vertebrata</taxon>
        <taxon>Euteleostomi</taxon>
        <taxon>Mammalia</taxon>
        <taxon>Eutheria</taxon>
        <taxon>Laurasiatheria</taxon>
        <taxon>Carnivora</taxon>
        <taxon>Feliformia</taxon>
        <taxon>Felidae</taxon>
        <taxon>Pantherinae</taxon>
        <taxon>Panthera</taxon>
    </lineage>
</organism>
<dbReference type="RefSeq" id="XP_053762286.1">
    <property type="nucleotide sequence ID" value="XM_053906311.1"/>
</dbReference>
<accession>A0A9W2VUN1</accession>
<evidence type="ECO:0000256" key="2">
    <source>
        <dbReference type="ARBA" id="ARBA00022737"/>
    </source>
</evidence>
<sequence length="259" mass="29964">MGRYQLSTLENLPLITDWDSDGESEGQQRFPEVHTQMETTAHNKNLTAQNGEEHKAVWKTSMFKSATSAKQCVSVSKDSNKILKDTYSRKENLKTLGSYLVHAENNYLNPSKKRIGLTFQSNIPENQRFKNEEKSAKWHQLERASFEQLTLQQNHSVFNGGRITECSESEKKFNQGSDVNKHLRTHFPKDHYECNKCGEVFYQSSKLIIHKSTHMGENPYNICGRAFNQFSNIDDHQRIHMGKKSYRSDKPGSMFNHQD</sequence>
<protein>
    <submittedName>
        <fullName evidence="9">Zinc finger protein 519-like</fullName>
    </submittedName>
</protein>
<dbReference type="GO" id="GO:0008270">
    <property type="term" value="F:zinc ion binding"/>
    <property type="evidence" value="ECO:0007669"/>
    <property type="project" value="UniProtKB-KW"/>
</dbReference>
<evidence type="ECO:0000313" key="8">
    <source>
        <dbReference type="Proteomes" id="UP001165780"/>
    </source>
</evidence>
<gene>
    <name evidence="9" type="primary">LOC128778053</name>
</gene>
<keyword evidence="1" id="KW-0479">Metal-binding</keyword>
<dbReference type="FunFam" id="3.30.160.60:FF:002343">
    <property type="entry name" value="Zinc finger protein 33A"/>
    <property type="match status" value="1"/>
</dbReference>
<dbReference type="SUPFAM" id="SSF57667">
    <property type="entry name" value="beta-beta-alpha zinc fingers"/>
    <property type="match status" value="2"/>
</dbReference>
<evidence type="ECO:0000313" key="9">
    <source>
        <dbReference type="RefSeq" id="XP_053762286.1"/>
    </source>
</evidence>
<reference evidence="9" key="1">
    <citation type="submission" date="2025-08" db="UniProtKB">
        <authorList>
            <consortium name="RefSeq"/>
        </authorList>
    </citation>
    <scope>IDENTIFICATION</scope>
    <source>
        <tissue evidence="9">Whole blood</tissue>
    </source>
</reference>
<dbReference type="InterPro" id="IPR050826">
    <property type="entry name" value="Krueppel_C2H2_ZnFinger"/>
</dbReference>
<proteinExistence type="predicted"/>
<evidence type="ECO:0000256" key="4">
    <source>
        <dbReference type="ARBA" id="ARBA00022833"/>
    </source>
</evidence>
<dbReference type="Proteomes" id="UP001165780">
    <property type="component" value="Unplaced"/>
</dbReference>
<keyword evidence="8" id="KW-1185">Reference proteome</keyword>
<dbReference type="SMART" id="SM00355">
    <property type="entry name" value="ZnF_C2H2"/>
    <property type="match status" value="3"/>
</dbReference>
<evidence type="ECO:0000259" key="7">
    <source>
        <dbReference type="PROSITE" id="PS50157"/>
    </source>
</evidence>
<evidence type="ECO:0000256" key="5">
    <source>
        <dbReference type="ARBA" id="ARBA00023242"/>
    </source>
</evidence>
<dbReference type="InterPro" id="IPR013087">
    <property type="entry name" value="Znf_C2H2_type"/>
</dbReference>
<name>A0A9W2VUN1_PANPR</name>
<evidence type="ECO:0000256" key="1">
    <source>
        <dbReference type="ARBA" id="ARBA00022723"/>
    </source>
</evidence>
<feature type="domain" description="C2H2-type" evidence="7">
    <location>
        <begin position="223"/>
        <end position="245"/>
    </location>
</feature>
<dbReference type="GeneID" id="128778053"/>
<dbReference type="InterPro" id="IPR036236">
    <property type="entry name" value="Znf_C2H2_sf"/>
</dbReference>
<evidence type="ECO:0000256" key="3">
    <source>
        <dbReference type="ARBA" id="ARBA00022771"/>
    </source>
</evidence>
<dbReference type="PROSITE" id="PS50157">
    <property type="entry name" value="ZINC_FINGER_C2H2_2"/>
    <property type="match status" value="2"/>
</dbReference>
<dbReference type="PANTHER" id="PTHR24377">
    <property type="entry name" value="IP01015P-RELATED"/>
    <property type="match status" value="1"/>
</dbReference>
<evidence type="ECO:0000256" key="6">
    <source>
        <dbReference type="PROSITE-ProRule" id="PRU00042"/>
    </source>
</evidence>
<keyword evidence="5" id="KW-0539">Nucleus</keyword>
<feature type="domain" description="C2H2-type" evidence="7">
    <location>
        <begin position="192"/>
        <end position="219"/>
    </location>
</feature>
<keyword evidence="4" id="KW-0862">Zinc</keyword>
<keyword evidence="3 6" id="KW-0863">Zinc-finger</keyword>
<dbReference type="Gene3D" id="3.30.160.60">
    <property type="entry name" value="Classic Zinc Finger"/>
    <property type="match status" value="2"/>
</dbReference>